<dbReference type="AlphaFoldDB" id="A0A348G463"/>
<protein>
    <submittedName>
        <fullName evidence="1">Uncharacterized protein</fullName>
    </submittedName>
</protein>
<proteinExistence type="predicted"/>
<dbReference type="Pfam" id="PF20339">
    <property type="entry name" value="DUF6634"/>
    <property type="match status" value="1"/>
</dbReference>
<dbReference type="Proteomes" id="UP000266934">
    <property type="component" value="Chromosome"/>
</dbReference>
<dbReference type="EMBL" id="AP018907">
    <property type="protein sequence ID" value="BBF94346.1"/>
    <property type="molecule type" value="Genomic_DNA"/>
</dbReference>
<gene>
    <name evidence="1" type="ORF">BLTE_30310</name>
</gene>
<sequence length="105" mass="11404">MSPLDSALEIATLRRLADDIERIQRGEAPTAAELETAPLLSGWTIEPSLTACLSGAVFGHPRLGSRSFIRTSAVHILSRDGTWARTFSRFYRLGDPALPMEAGHA</sequence>
<dbReference type="RefSeq" id="WP_126401457.1">
    <property type="nucleotide sequence ID" value="NZ_AP018907.1"/>
</dbReference>
<organism evidence="1 2">
    <name type="scientific">Blastochloris tepida</name>
    <dbReference type="NCBI Taxonomy" id="2233851"/>
    <lineage>
        <taxon>Bacteria</taxon>
        <taxon>Pseudomonadati</taxon>
        <taxon>Pseudomonadota</taxon>
        <taxon>Alphaproteobacteria</taxon>
        <taxon>Hyphomicrobiales</taxon>
        <taxon>Blastochloridaceae</taxon>
        <taxon>Blastochloris</taxon>
    </lineage>
</organism>
<evidence type="ECO:0000313" key="1">
    <source>
        <dbReference type="EMBL" id="BBF94346.1"/>
    </source>
</evidence>
<name>A0A348G463_9HYPH</name>
<dbReference type="OrthoDB" id="7870532at2"/>
<dbReference type="KEGG" id="blag:BLTE_30310"/>
<dbReference type="InterPro" id="IPR046574">
    <property type="entry name" value="DUF6634"/>
</dbReference>
<keyword evidence="2" id="KW-1185">Reference proteome</keyword>
<reference evidence="1 2" key="1">
    <citation type="submission" date="2018-08" db="EMBL/GenBank/DDBJ databases">
        <title>Complete genome sequencing of Blastochloris tepida GI.</title>
        <authorList>
            <person name="Tsukatani Y."/>
            <person name="Mori H."/>
        </authorList>
    </citation>
    <scope>NUCLEOTIDE SEQUENCE [LARGE SCALE GENOMIC DNA]</scope>
    <source>
        <strain evidence="1 2">GI</strain>
    </source>
</reference>
<evidence type="ECO:0000313" key="2">
    <source>
        <dbReference type="Proteomes" id="UP000266934"/>
    </source>
</evidence>
<accession>A0A348G463</accession>